<reference evidence="3" key="1">
    <citation type="journal article" date="2014" name="Sci. Data">
        <title>Genomes of diverse isolates of the marine cyanobacterium Prochlorococcus.</title>
        <authorList>
            <person name="Biller S."/>
            <person name="Berube P."/>
            <person name="Thompson J."/>
            <person name="Kelly L."/>
            <person name="Roggensack S."/>
            <person name="Awad L."/>
            <person name="Roache-Johnson K."/>
            <person name="Ding H."/>
            <person name="Giovannoni S.J."/>
            <person name="Moore L.R."/>
            <person name="Chisholm S.W."/>
        </authorList>
    </citation>
    <scope>NUCLEOTIDE SEQUENCE [LARGE SCALE GENOMIC DNA]</scope>
    <source>
        <strain evidence="3">MIT 9201</strain>
    </source>
</reference>
<dbReference type="Proteomes" id="UP000030355">
    <property type="component" value="Unassembled WGS sequence"/>
</dbReference>
<dbReference type="STRING" id="93057.EU95_0891"/>
<evidence type="ECO:0008006" key="4">
    <source>
        <dbReference type="Google" id="ProtNLM"/>
    </source>
</evidence>
<gene>
    <name evidence="2" type="ORF">EU95_0891</name>
</gene>
<keyword evidence="1" id="KW-1133">Transmembrane helix</keyword>
<evidence type="ECO:0000313" key="2">
    <source>
        <dbReference type="EMBL" id="KGF96096.1"/>
    </source>
</evidence>
<dbReference type="Pfam" id="PF11998">
    <property type="entry name" value="DUF3493"/>
    <property type="match status" value="1"/>
</dbReference>
<dbReference type="AlphaFoldDB" id="A0A0A2A5L3"/>
<evidence type="ECO:0000256" key="1">
    <source>
        <dbReference type="SAM" id="Phobius"/>
    </source>
</evidence>
<feature type="transmembrane region" description="Helical" evidence="1">
    <location>
        <begin position="56"/>
        <end position="73"/>
    </location>
</feature>
<keyword evidence="1" id="KW-0472">Membrane</keyword>
<dbReference type="RefSeq" id="WP_032522124.1">
    <property type="nucleotide sequence ID" value="NZ_CP138977.1"/>
</dbReference>
<feature type="transmembrane region" description="Helical" evidence="1">
    <location>
        <begin position="26"/>
        <end position="44"/>
    </location>
</feature>
<dbReference type="EMBL" id="JNAL01000010">
    <property type="protein sequence ID" value="KGF96096.1"/>
    <property type="molecule type" value="Genomic_DNA"/>
</dbReference>
<comment type="caution">
    <text evidence="2">The sequence shown here is derived from an EMBL/GenBank/DDBJ whole genome shotgun (WGS) entry which is preliminary data.</text>
</comment>
<name>A0A0A2A5L3_PROMR</name>
<dbReference type="InterPro" id="IPR021883">
    <property type="entry name" value="LPA1-like"/>
</dbReference>
<proteinExistence type="predicted"/>
<dbReference type="eggNOG" id="ENOG502ZXJC">
    <property type="taxonomic scope" value="Bacteria"/>
</dbReference>
<organism evidence="2 3">
    <name type="scientific">Prochlorococcus marinus str. MIT 9201</name>
    <dbReference type="NCBI Taxonomy" id="93057"/>
    <lineage>
        <taxon>Bacteria</taxon>
        <taxon>Bacillati</taxon>
        <taxon>Cyanobacteriota</taxon>
        <taxon>Cyanophyceae</taxon>
        <taxon>Synechococcales</taxon>
        <taxon>Prochlorococcaceae</taxon>
        <taxon>Prochlorococcus</taxon>
    </lineage>
</organism>
<evidence type="ECO:0000313" key="3">
    <source>
        <dbReference type="Proteomes" id="UP000030355"/>
    </source>
</evidence>
<sequence>MSKIDPELKKKLLKESQAPFKGLRRILWIAFSGSAFLGLLIMLLKMSNGSELQQNNLLIQLGACILFPTLLFLDKNKDS</sequence>
<accession>A0A0A2A5L3</accession>
<dbReference type="OrthoDB" id="557729at2"/>
<protein>
    <recommendedName>
        <fullName evidence="4">DUF3493 domain-containing protein</fullName>
    </recommendedName>
</protein>
<keyword evidence="1" id="KW-0812">Transmembrane</keyword>